<name>A0A7G1KQA9_9NOCA</name>
<dbReference type="GO" id="GO:0003677">
    <property type="term" value="F:DNA binding"/>
    <property type="evidence" value="ECO:0007669"/>
    <property type="project" value="UniProtKB-UniRule"/>
</dbReference>
<dbReference type="GeneID" id="80349668"/>
<keyword evidence="3" id="KW-0233">DNA recombination</keyword>
<feature type="domain" description="Tyr recombinase" evidence="5">
    <location>
        <begin position="120"/>
        <end position="302"/>
    </location>
</feature>
<evidence type="ECO:0000259" key="5">
    <source>
        <dbReference type="PROSITE" id="PS51898"/>
    </source>
</evidence>
<dbReference type="SUPFAM" id="SSF56349">
    <property type="entry name" value="DNA breaking-rejoining enzymes"/>
    <property type="match status" value="1"/>
</dbReference>
<dbReference type="AlphaFoldDB" id="A0A7G1KQA9"/>
<dbReference type="PANTHER" id="PTHR30349">
    <property type="entry name" value="PHAGE INTEGRASE-RELATED"/>
    <property type="match status" value="1"/>
</dbReference>
<dbReference type="Gene3D" id="1.10.150.130">
    <property type="match status" value="1"/>
</dbReference>
<dbReference type="KEGG" id="nwl:NWFMUON74_52300"/>
<dbReference type="InterPro" id="IPR010998">
    <property type="entry name" value="Integrase_recombinase_N"/>
</dbReference>
<dbReference type="InterPro" id="IPR002104">
    <property type="entry name" value="Integrase_catalytic"/>
</dbReference>
<organism evidence="7 8">
    <name type="scientific">Nocardia wallacei</name>
    <dbReference type="NCBI Taxonomy" id="480035"/>
    <lineage>
        <taxon>Bacteria</taxon>
        <taxon>Bacillati</taxon>
        <taxon>Actinomycetota</taxon>
        <taxon>Actinomycetes</taxon>
        <taxon>Mycobacteriales</taxon>
        <taxon>Nocardiaceae</taxon>
        <taxon>Nocardia</taxon>
    </lineage>
</organism>
<evidence type="ECO:0000259" key="6">
    <source>
        <dbReference type="PROSITE" id="PS51900"/>
    </source>
</evidence>
<evidence type="ECO:0000313" key="7">
    <source>
        <dbReference type="EMBL" id="BCK57458.1"/>
    </source>
</evidence>
<dbReference type="EMBL" id="AP023396">
    <property type="protein sequence ID" value="BCK57458.1"/>
    <property type="molecule type" value="Genomic_DNA"/>
</dbReference>
<keyword evidence="8" id="KW-1185">Reference proteome</keyword>
<reference evidence="7 8" key="1">
    <citation type="submission" date="2020-08" db="EMBL/GenBank/DDBJ databases">
        <title>Genome Sequencing of Nocardia wallacei strain FMUON74 and assembly.</title>
        <authorList>
            <person name="Toyokawa M."/>
            <person name="Uesaka K."/>
        </authorList>
    </citation>
    <scope>NUCLEOTIDE SEQUENCE [LARGE SCALE GENOMIC DNA]</scope>
    <source>
        <strain evidence="7 8">FMUON74</strain>
    </source>
</reference>
<dbReference type="InterPro" id="IPR011010">
    <property type="entry name" value="DNA_brk_join_enz"/>
</dbReference>
<comment type="similarity">
    <text evidence="1">Belongs to the 'phage' integrase family.</text>
</comment>
<dbReference type="InterPro" id="IPR044068">
    <property type="entry name" value="CB"/>
</dbReference>
<proteinExistence type="inferred from homology"/>
<keyword evidence="2 4" id="KW-0238">DNA-binding</keyword>
<dbReference type="InterPro" id="IPR013762">
    <property type="entry name" value="Integrase-like_cat_sf"/>
</dbReference>
<evidence type="ECO:0000256" key="3">
    <source>
        <dbReference type="ARBA" id="ARBA00023172"/>
    </source>
</evidence>
<evidence type="ECO:0000256" key="2">
    <source>
        <dbReference type="ARBA" id="ARBA00023125"/>
    </source>
</evidence>
<dbReference type="PROSITE" id="PS51898">
    <property type="entry name" value="TYR_RECOMBINASE"/>
    <property type="match status" value="1"/>
</dbReference>
<dbReference type="Gene3D" id="1.10.443.10">
    <property type="entry name" value="Intergrase catalytic core"/>
    <property type="match status" value="1"/>
</dbReference>
<dbReference type="Pfam" id="PF00589">
    <property type="entry name" value="Phage_integrase"/>
    <property type="match status" value="1"/>
</dbReference>
<evidence type="ECO:0000313" key="8">
    <source>
        <dbReference type="Proteomes" id="UP000516173"/>
    </source>
</evidence>
<dbReference type="PANTHER" id="PTHR30349:SF41">
    <property type="entry name" value="INTEGRASE_RECOMBINASE PROTEIN MJ0367-RELATED"/>
    <property type="match status" value="1"/>
</dbReference>
<protein>
    <submittedName>
        <fullName evidence="7">Tyrosine recombinase XerC</fullName>
    </submittedName>
</protein>
<sequence>MTSDLDDIRELADDFATELRRKNRSPRTIDGYLQHITYFAAWLIANELPTVAPAITRDHLGRYMETLLTRTNLRTGEPLSPEYARGQFRSLQQFFKYLKAEEIIVDNPFDRMTLPDAPEQQVPVPPLDDLKKLLAECGGTSFEDRRDTGIIRLFLDTGCRRGELAALSVDDLDFAENTATVLGKGRRPRTVPFGDKTRTALRRYLRIRAQHPKAVNEEPALWLGKFGPMTDHGIGQMVERRCQAAGIDHIHPHQFRHFFAHNWLDNGGQEQDLMMLAGWRSRQMLAKYGKSVADERAKAAHRRARLGDQL</sequence>
<feature type="domain" description="Core-binding (CB)" evidence="6">
    <location>
        <begin position="6"/>
        <end position="99"/>
    </location>
</feature>
<evidence type="ECO:0000256" key="4">
    <source>
        <dbReference type="PROSITE-ProRule" id="PRU01248"/>
    </source>
</evidence>
<dbReference type="RefSeq" id="WP_187684362.1">
    <property type="nucleotide sequence ID" value="NZ_AP023396.1"/>
</dbReference>
<dbReference type="PROSITE" id="PS51900">
    <property type="entry name" value="CB"/>
    <property type="match status" value="1"/>
</dbReference>
<dbReference type="Proteomes" id="UP000516173">
    <property type="component" value="Chromosome"/>
</dbReference>
<gene>
    <name evidence="7" type="primary">xerC_2</name>
    <name evidence="7" type="ORF">NWFMUON74_52300</name>
</gene>
<dbReference type="CDD" id="cd00397">
    <property type="entry name" value="DNA_BRE_C"/>
    <property type="match status" value="1"/>
</dbReference>
<accession>A0A7G1KQA9</accession>
<evidence type="ECO:0000256" key="1">
    <source>
        <dbReference type="ARBA" id="ARBA00008857"/>
    </source>
</evidence>
<dbReference type="GO" id="GO:0015074">
    <property type="term" value="P:DNA integration"/>
    <property type="evidence" value="ECO:0007669"/>
    <property type="project" value="InterPro"/>
</dbReference>
<dbReference type="GO" id="GO:0006310">
    <property type="term" value="P:DNA recombination"/>
    <property type="evidence" value="ECO:0007669"/>
    <property type="project" value="UniProtKB-KW"/>
</dbReference>
<dbReference type="InterPro" id="IPR050090">
    <property type="entry name" value="Tyrosine_recombinase_XerCD"/>
</dbReference>